<dbReference type="PANTHER" id="PTHR47691">
    <property type="entry name" value="REGULATOR-RELATED"/>
    <property type="match status" value="1"/>
</dbReference>
<protein>
    <submittedName>
        <fullName evidence="1">Uncharacterized protein</fullName>
    </submittedName>
</protein>
<name>A0ABU4FUL7_9ACTN</name>
<keyword evidence="2" id="KW-1185">Reference proteome</keyword>
<feature type="non-terminal residue" evidence="1">
    <location>
        <position position="1"/>
    </location>
</feature>
<dbReference type="PANTHER" id="PTHR47691:SF3">
    <property type="entry name" value="HTH-TYPE TRANSCRIPTIONAL REGULATOR RV0890C-RELATED"/>
    <property type="match status" value="1"/>
</dbReference>
<reference evidence="1 2" key="1">
    <citation type="submission" date="2023-10" db="EMBL/GenBank/DDBJ databases">
        <title>Characterization of rhizosphere-enriched actinobacteria from wheat plants lab-grown on chernevaya soil.</title>
        <authorList>
            <person name="Tikhonova E.N."/>
            <person name="Konopkin A."/>
            <person name="Kravchenko I.K."/>
        </authorList>
    </citation>
    <scope>NUCLEOTIDE SEQUENCE [LARGE SCALE GENOMIC DNA]</scope>
    <source>
        <strain evidence="1 2">RR29</strain>
    </source>
</reference>
<dbReference type="RefSeq" id="WP_398878570.1">
    <property type="nucleotide sequence ID" value="NZ_JAWMAJ010000538.1"/>
</dbReference>
<organism evidence="1 2">
    <name type="scientific">Streptomyces prunicolor</name>
    <dbReference type="NCBI Taxonomy" id="67348"/>
    <lineage>
        <taxon>Bacteria</taxon>
        <taxon>Bacillati</taxon>
        <taxon>Actinomycetota</taxon>
        <taxon>Actinomycetes</taxon>
        <taxon>Kitasatosporales</taxon>
        <taxon>Streptomycetaceae</taxon>
        <taxon>Streptomyces</taxon>
    </lineage>
</organism>
<accession>A0ABU4FUL7</accession>
<evidence type="ECO:0000313" key="1">
    <source>
        <dbReference type="EMBL" id="MDV7224277.1"/>
    </source>
</evidence>
<sequence length="275" mass="30152">RPLSDDDMAGRALAAAVCRRLDGIPLALELAAARLADLTLDQLHARLGERLPSLPDLPSPLDLLTSAPGERPHRHQTLRTAIGWSHELCAPLERLLWARLSVFTGGFCAETVQQVCAGGPLAPERIAGLLARLVAQSIVLPDPVISARYRMLDTVREYGTDWLHALGEERAVRRRHREHYARLAHQGCAEWNTGRQVAWCERVLSEHANFRAAVENALAEPDRAAAVEMAGHVGFLWRHCGYLREAQACLDEALAADPPPGHGRTLALWSRGAVA</sequence>
<proteinExistence type="predicted"/>
<evidence type="ECO:0000313" key="2">
    <source>
        <dbReference type="Proteomes" id="UP001187346"/>
    </source>
</evidence>
<gene>
    <name evidence="1" type="ORF">R5A26_51035</name>
</gene>
<feature type="non-terminal residue" evidence="1">
    <location>
        <position position="275"/>
    </location>
</feature>
<dbReference type="EMBL" id="JAWMAJ010000538">
    <property type="protein sequence ID" value="MDV7224277.1"/>
    <property type="molecule type" value="Genomic_DNA"/>
</dbReference>
<dbReference type="Proteomes" id="UP001187346">
    <property type="component" value="Unassembled WGS sequence"/>
</dbReference>
<comment type="caution">
    <text evidence="1">The sequence shown here is derived from an EMBL/GenBank/DDBJ whole genome shotgun (WGS) entry which is preliminary data.</text>
</comment>